<protein>
    <submittedName>
        <fullName evidence="1">Uncharacterized protein</fullName>
    </submittedName>
</protein>
<comment type="caution">
    <text evidence="1">The sequence shown here is derived from an EMBL/GenBank/DDBJ whole genome shotgun (WGS) entry which is preliminary data.</text>
</comment>
<sequence>MLEPLGDDLFDGDLLETESDDPDSQVSPAYSFAMNSLSRLANAVRGNVIGTEFLESLNQGMIDKDWKIRHKSVVPLGLISKGCSKIMVKDMQRFVDKIQNLSWPWDAHLRLVAVITRAMNDYRYPLIQTRFRRKWKRKIEA</sequence>
<dbReference type="EMBL" id="CM044708">
    <property type="protein sequence ID" value="KAI5648173.1"/>
    <property type="molecule type" value="Genomic_DNA"/>
</dbReference>
<evidence type="ECO:0000313" key="2">
    <source>
        <dbReference type="Proteomes" id="UP001060085"/>
    </source>
</evidence>
<accession>A0ACB9ZM99</accession>
<keyword evidence="2" id="KW-1185">Reference proteome</keyword>
<name>A0ACB9ZM99_CATRO</name>
<dbReference type="Proteomes" id="UP001060085">
    <property type="component" value="Linkage Group LG08"/>
</dbReference>
<reference evidence="2" key="1">
    <citation type="journal article" date="2023" name="Nat. Plants">
        <title>Single-cell RNA sequencing provides a high-resolution roadmap for understanding the multicellular compartmentation of specialized metabolism.</title>
        <authorList>
            <person name="Sun S."/>
            <person name="Shen X."/>
            <person name="Li Y."/>
            <person name="Li Y."/>
            <person name="Wang S."/>
            <person name="Li R."/>
            <person name="Zhang H."/>
            <person name="Shen G."/>
            <person name="Guo B."/>
            <person name="Wei J."/>
            <person name="Xu J."/>
            <person name="St-Pierre B."/>
            <person name="Chen S."/>
            <person name="Sun C."/>
        </authorList>
    </citation>
    <scope>NUCLEOTIDE SEQUENCE [LARGE SCALE GENOMIC DNA]</scope>
</reference>
<gene>
    <name evidence="1" type="ORF">M9H77_34178</name>
</gene>
<proteinExistence type="predicted"/>
<organism evidence="1 2">
    <name type="scientific">Catharanthus roseus</name>
    <name type="common">Madagascar periwinkle</name>
    <name type="synonym">Vinca rosea</name>
    <dbReference type="NCBI Taxonomy" id="4058"/>
    <lineage>
        <taxon>Eukaryota</taxon>
        <taxon>Viridiplantae</taxon>
        <taxon>Streptophyta</taxon>
        <taxon>Embryophyta</taxon>
        <taxon>Tracheophyta</taxon>
        <taxon>Spermatophyta</taxon>
        <taxon>Magnoliopsida</taxon>
        <taxon>eudicotyledons</taxon>
        <taxon>Gunneridae</taxon>
        <taxon>Pentapetalae</taxon>
        <taxon>asterids</taxon>
        <taxon>lamiids</taxon>
        <taxon>Gentianales</taxon>
        <taxon>Apocynaceae</taxon>
        <taxon>Rauvolfioideae</taxon>
        <taxon>Vinceae</taxon>
        <taxon>Catharanthinae</taxon>
        <taxon>Catharanthus</taxon>
    </lineage>
</organism>
<evidence type="ECO:0000313" key="1">
    <source>
        <dbReference type="EMBL" id="KAI5648173.1"/>
    </source>
</evidence>